<gene>
    <name evidence="1" type="ORF">MML48_9g00005391</name>
</gene>
<dbReference type="EMBL" id="CM043023">
    <property type="protein sequence ID" value="KAI4455604.1"/>
    <property type="molecule type" value="Genomic_DNA"/>
</dbReference>
<organism evidence="1 2">
    <name type="scientific">Holotrichia oblita</name>
    <name type="common">Chafer beetle</name>
    <dbReference type="NCBI Taxonomy" id="644536"/>
    <lineage>
        <taxon>Eukaryota</taxon>
        <taxon>Metazoa</taxon>
        <taxon>Ecdysozoa</taxon>
        <taxon>Arthropoda</taxon>
        <taxon>Hexapoda</taxon>
        <taxon>Insecta</taxon>
        <taxon>Pterygota</taxon>
        <taxon>Neoptera</taxon>
        <taxon>Endopterygota</taxon>
        <taxon>Coleoptera</taxon>
        <taxon>Polyphaga</taxon>
        <taxon>Scarabaeiformia</taxon>
        <taxon>Scarabaeidae</taxon>
        <taxon>Melolonthinae</taxon>
        <taxon>Holotrichia</taxon>
    </lineage>
</organism>
<sequence length="165" mass="19279">MAQAVFNRISEQLNQTENPVAVPIVLKFFASLYFYATGNPNTWLLGDSEYPLQPWLMTPILNAQQGTPEGRYTDTHIRALNCVERCIGVLKTRFRCLLRELVLRYSPEKVETIINVCSILHNICRRENLEDIRDQEEVIPNERQQVQDEQRGLAVRQNIIQRYFN</sequence>
<reference evidence="1" key="1">
    <citation type="submission" date="2022-04" db="EMBL/GenBank/DDBJ databases">
        <title>Chromosome-scale genome assembly of Holotrichia oblita Faldermann.</title>
        <authorList>
            <person name="Rongchong L."/>
        </authorList>
    </citation>
    <scope>NUCLEOTIDE SEQUENCE</scope>
    <source>
        <strain evidence="1">81SQS9</strain>
    </source>
</reference>
<name>A0ACB9SM94_HOLOL</name>
<protein>
    <submittedName>
        <fullName evidence="1">Uncharacterized protein</fullName>
    </submittedName>
</protein>
<dbReference type="Proteomes" id="UP001056778">
    <property type="component" value="Chromosome 9"/>
</dbReference>
<evidence type="ECO:0000313" key="2">
    <source>
        <dbReference type="Proteomes" id="UP001056778"/>
    </source>
</evidence>
<comment type="caution">
    <text evidence="1">The sequence shown here is derived from an EMBL/GenBank/DDBJ whole genome shotgun (WGS) entry which is preliminary data.</text>
</comment>
<keyword evidence="2" id="KW-1185">Reference proteome</keyword>
<evidence type="ECO:0000313" key="1">
    <source>
        <dbReference type="EMBL" id="KAI4455604.1"/>
    </source>
</evidence>
<proteinExistence type="predicted"/>
<accession>A0ACB9SM94</accession>